<comment type="caution">
    <text evidence="1">The sequence shown here is derived from an EMBL/GenBank/DDBJ whole genome shotgun (WGS) entry which is preliminary data.</text>
</comment>
<evidence type="ECO:0000313" key="1">
    <source>
        <dbReference type="EMBL" id="RCN52148.1"/>
    </source>
</evidence>
<dbReference type="Proteomes" id="UP000252519">
    <property type="component" value="Unassembled WGS sequence"/>
</dbReference>
<proteinExistence type="predicted"/>
<protein>
    <submittedName>
        <fullName evidence="1">Uncharacterized protein</fullName>
    </submittedName>
</protein>
<evidence type="ECO:0000313" key="2">
    <source>
        <dbReference type="Proteomes" id="UP000252519"/>
    </source>
</evidence>
<accession>A0A368H8V6</accession>
<sequence length="198" mass="22116">MIEEEYLVTAPSTLFSSCSSHASVSAREREGNVKLDDSMMSTAVTGSISWYSMPPSETTVEVPTKIENEPATEVIETLRCLTETANSVEVQRPKFECQIPTKIGNEPVTEAIELLRYHTEIANSVGVQKPRHGCQEIEPIKEVIELLRYRVEISASKKIEKPSLHCCQFLEDLSLNDTAQVPEDQHLESSEYDTAIEA</sequence>
<keyword evidence="2" id="KW-1185">Reference proteome</keyword>
<organism evidence="1 2">
    <name type="scientific">Ancylostoma caninum</name>
    <name type="common">Dog hookworm</name>
    <dbReference type="NCBI Taxonomy" id="29170"/>
    <lineage>
        <taxon>Eukaryota</taxon>
        <taxon>Metazoa</taxon>
        <taxon>Ecdysozoa</taxon>
        <taxon>Nematoda</taxon>
        <taxon>Chromadorea</taxon>
        <taxon>Rhabditida</taxon>
        <taxon>Rhabditina</taxon>
        <taxon>Rhabditomorpha</taxon>
        <taxon>Strongyloidea</taxon>
        <taxon>Ancylostomatidae</taxon>
        <taxon>Ancylostomatinae</taxon>
        <taxon>Ancylostoma</taxon>
    </lineage>
</organism>
<dbReference type="EMBL" id="JOJR01000008">
    <property type="protein sequence ID" value="RCN52148.1"/>
    <property type="molecule type" value="Genomic_DNA"/>
</dbReference>
<dbReference type="OrthoDB" id="5868518at2759"/>
<dbReference type="AlphaFoldDB" id="A0A368H8V6"/>
<name>A0A368H8V6_ANCCA</name>
<reference evidence="1 2" key="1">
    <citation type="submission" date="2014-10" db="EMBL/GenBank/DDBJ databases">
        <title>Draft genome of the hookworm Ancylostoma caninum.</title>
        <authorList>
            <person name="Mitreva M."/>
        </authorList>
    </citation>
    <scope>NUCLEOTIDE SEQUENCE [LARGE SCALE GENOMIC DNA]</scope>
    <source>
        <strain evidence="1 2">Baltimore</strain>
    </source>
</reference>
<gene>
    <name evidence="1" type="ORF">ANCCAN_01578</name>
</gene>